<dbReference type="OrthoDB" id="9781415at2"/>
<dbReference type="Gene3D" id="3.40.50.1240">
    <property type="entry name" value="Phosphoglycerate mutase-like"/>
    <property type="match status" value="1"/>
</dbReference>
<dbReference type="AlphaFoldDB" id="E8QWS7"/>
<keyword evidence="1" id="KW-0378">Hydrolase</keyword>
<dbReference type="GO" id="GO:0045820">
    <property type="term" value="P:negative regulation of glycolytic process"/>
    <property type="evidence" value="ECO:0007669"/>
    <property type="project" value="TreeGrafter"/>
</dbReference>
<dbReference type="InterPro" id="IPR051695">
    <property type="entry name" value="Phosphoglycerate_Mutase"/>
</dbReference>
<dbReference type="HOGENOM" id="CLU_033323_8_3_0"/>
<dbReference type="KEGG" id="ipa:Isop_2401"/>
<dbReference type="Proteomes" id="UP000008631">
    <property type="component" value="Chromosome"/>
</dbReference>
<dbReference type="InterPro" id="IPR013078">
    <property type="entry name" value="His_Pase_superF_clade-1"/>
</dbReference>
<gene>
    <name evidence="2" type="ordered locus">Isop_2401</name>
</gene>
<dbReference type="GO" id="GO:0004331">
    <property type="term" value="F:fructose-2,6-bisphosphate 2-phosphatase activity"/>
    <property type="evidence" value="ECO:0007669"/>
    <property type="project" value="TreeGrafter"/>
</dbReference>
<dbReference type="CDD" id="cd07067">
    <property type="entry name" value="HP_PGM_like"/>
    <property type="match status" value="1"/>
</dbReference>
<evidence type="ECO:0000313" key="2">
    <source>
        <dbReference type="EMBL" id="ADV62977.1"/>
    </source>
</evidence>
<proteinExistence type="predicted"/>
<dbReference type="EMBL" id="CP002353">
    <property type="protein sequence ID" value="ADV62977.1"/>
    <property type="molecule type" value="Genomic_DNA"/>
</dbReference>
<keyword evidence="3" id="KW-1185">Reference proteome</keyword>
<dbReference type="SUPFAM" id="SSF53254">
    <property type="entry name" value="Phosphoglycerate mutase-like"/>
    <property type="match status" value="1"/>
</dbReference>
<dbReference type="eggNOG" id="COG0406">
    <property type="taxonomic scope" value="Bacteria"/>
</dbReference>
<dbReference type="SMART" id="SM00855">
    <property type="entry name" value="PGAM"/>
    <property type="match status" value="1"/>
</dbReference>
<sequence length="182" mass="20016">MTRQILLVRHPPVTNALRGICYGVSDVPLADDGPTRVEEIVAQLLAQGPYTHLYHSGLSRCAAVANALAARTGMKPVIDPRLRERCFGTWELRPWDDIHAESGDAMMGMVTAPETWRPPSGETTFELRDRVWAWYAEQPAHGRIVAITHGGPIASLVGTLNHRPVTEWPTYVPPFGSITSIG</sequence>
<protein>
    <submittedName>
        <fullName evidence="2">Phosphoglycerate mutase</fullName>
    </submittedName>
</protein>
<accession>E8QWS7</accession>
<dbReference type="GO" id="GO:0043456">
    <property type="term" value="P:regulation of pentose-phosphate shunt"/>
    <property type="evidence" value="ECO:0007669"/>
    <property type="project" value="TreeGrafter"/>
</dbReference>
<evidence type="ECO:0000313" key="3">
    <source>
        <dbReference type="Proteomes" id="UP000008631"/>
    </source>
</evidence>
<dbReference type="GO" id="GO:0005829">
    <property type="term" value="C:cytosol"/>
    <property type="evidence" value="ECO:0007669"/>
    <property type="project" value="TreeGrafter"/>
</dbReference>
<evidence type="ECO:0000256" key="1">
    <source>
        <dbReference type="ARBA" id="ARBA00022801"/>
    </source>
</evidence>
<dbReference type="InParanoid" id="E8QWS7"/>
<dbReference type="PANTHER" id="PTHR46517:SF1">
    <property type="entry name" value="FRUCTOSE-2,6-BISPHOSPHATASE TIGAR"/>
    <property type="match status" value="1"/>
</dbReference>
<dbReference type="Pfam" id="PF00300">
    <property type="entry name" value="His_Phos_1"/>
    <property type="match status" value="1"/>
</dbReference>
<name>E8QWS7_ISOPI</name>
<reference key="1">
    <citation type="submission" date="2010-11" db="EMBL/GenBank/DDBJ databases">
        <title>The complete sequence of chromosome of Isophaera pallida ATCC 43644.</title>
        <authorList>
            <consortium name="US DOE Joint Genome Institute (JGI-PGF)"/>
            <person name="Lucas S."/>
            <person name="Copeland A."/>
            <person name="Lapidus A."/>
            <person name="Bruce D."/>
            <person name="Goodwin L."/>
            <person name="Pitluck S."/>
            <person name="Kyrpides N."/>
            <person name="Mavromatis K."/>
            <person name="Pagani I."/>
            <person name="Ivanova N."/>
            <person name="Saunders E."/>
            <person name="Brettin T."/>
            <person name="Detter J.C."/>
            <person name="Han C."/>
            <person name="Tapia R."/>
            <person name="Land M."/>
            <person name="Hauser L."/>
            <person name="Markowitz V."/>
            <person name="Cheng J.-F."/>
            <person name="Hugenholtz P."/>
            <person name="Woyke T."/>
            <person name="Wu D."/>
            <person name="Eisen J.A."/>
        </authorList>
    </citation>
    <scope>NUCLEOTIDE SEQUENCE</scope>
    <source>
        <strain>ATCC 43644</strain>
    </source>
</reference>
<organism evidence="2 3">
    <name type="scientific">Isosphaera pallida (strain ATCC 43644 / DSM 9630 / IS1B)</name>
    <dbReference type="NCBI Taxonomy" id="575540"/>
    <lineage>
        <taxon>Bacteria</taxon>
        <taxon>Pseudomonadati</taxon>
        <taxon>Planctomycetota</taxon>
        <taxon>Planctomycetia</taxon>
        <taxon>Isosphaerales</taxon>
        <taxon>Isosphaeraceae</taxon>
        <taxon>Isosphaera</taxon>
    </lineage>
</organism>
<dbReference type="STRING" id="575540.Isop_2401"/>
<reference evidence="2 3" key="2">
    <citation type="journal article" date="2011" name="Stand. Genomic Sci.">
        <title>Complete genome sequence of Isosphaera pallida type strain (IS1B).</title>
        <authorList>
            <consortium name="US DOE Joint Genome Institute (JGI-PGF)"/>
            <person name="Goker M."/>
            <person name="Cleland D."/>
            <person name="Saunders E."/>
            <person name="Lapidus A."/>
            <person name="Nolan M."/>
            <person name="Lucas S."/>
            <person name="Hammon N."/>
            <person name="Deshpande S."/>
            <person name="Cheng J.F."/>
            <person name="Tapia R."/>
            <person name="Han C."/>
            <person name="Goodwin L."/>
            <person name="Pitluck S."/>
            <person name="Liolios K."/>
            <person name="Pagani I."/>
            <person name="Ivanova N."/>
            <person name="Mavromatis K."/>
            <person name="Pati A."/>
            <person name="Chen A."/>
            <person name="Palaniappan K."/>
            <person name="Land M."/>
            <person name="Hauser L."/>
            <person name="Chang Y.J."/>
            <person name="Jeffries C.D."/>
            <person name="Detter J.C."/>
            <person name="Beck B."/>
            <person name="Woyke T."/>
            <person name="Bristow J."/>
            <person name="Eisen J.A."/>
            <person name="Markowitz V."/>
            <person name="Hugenholtz P."/>
            <person name="Kyrpides N.C."/>
            <person name="Klenk H.P."/>
        </authorList>
    </citation>
    <scope>NUCLEOTIDE SEQUENCE [LARGE SCALE GENOMIC DNA]</scope>
    <source>
        <strain evidence="3">ATCC 43644 / DSM 9630 / IS1B</strain>
    </source>
</reference>
<dbReference type="InterPro" id="IPR029033">
    <property type="entry name" value="His_PPase_superfam"/>
</dbReference>
<dbReference type="PANTHER" id="PTHR46517">
    <property type="entry name" value="FRUCTOSE-2,6-BISPHOSPHATASE TIGAR"/>
    <property type="match status" value="1"/>
</dbReference>
<dbReference type="RefSeq" id="WP_013565265.1">
    <property type="nucleotide sequence ID" value="NC_014962.1"/>
</dbReference>